<accession>A0A1I7WQY5</accession>
<proteinExistence type="predicted"/>
<organism evidence="1 2">
    <name type="scientific">Heterorhabditis bacteriophora</name>
    <name type="common">Entomopathogenic nematode worm</name>
    <dbReference type="NCBI Taxonomy" id="37862"/>
    <lineage>
        <taxon>Eukaryota</taxon>
        <taxon>Metazoa</taxon>
        <taxon>Ecdysozoa</taxon>
        <taxon>Nematoda</taxon>
        <taxon>Chromadorea</taxon>
        <taxon>Rhabditida</taxon>
        <taxon>Rhabditina</taxon>
        <taxon>Rhabditomorpha</taxon>
        <taxon>Strongyloidea</taxon>
        <taxon>Heterorhabditidae</taxon>
        <taxon>Heterorhabditis</taxon>
    </lineage>
</organism>
<sequence>MIWHGKLGGTCRLIRNDFIFENQEFDVLLKIISWGFTKNP</sequence>
<dbReference type="Proteomes" id="UP000095283">
    <property type="component" value="Unplaced"/>
</dbReference>
<name>A0A1I7WQY5_HETBA</name>
<protein>
    <submittedName>
        <fullName evidence="2">Type IV secretion protein Rhs</fullName>
    </submittedName>
</protein>
<dbReference type="WBParaSite" id="Hba_07595">
    <property type="protein sequence ID" value="Hba_07595"/>
    <property type="gene ID" value="Hba_07595"/>
</dbReference>
<evidence type="ECO:0000313" key="2">
    <source>
        <dbReference type="WBParaSite" id="Hba_07595"/>
    </source>
</evidence>
<keyword evidence="1" id="KW-1185">Reference proteome</keyword>
<evidence type="ECO:0000313" key="1">
    <source>
        <dbReference type="Proteomes" id="UP000095283"/>
    </source>
</evidence>
<dbReference type="AlphaFoldDB" id="A0A1I7WQY5"/>
<reference evidence="2" key="1">
    <citation type="submission" date="2016-11" db="UniProtKB">
        <authorList>
            <consortium name="WormBaseParasite"/>
        </authorList>
    </citation>
    <scope>IDENTIFICATION</scope>
</reference>